<evidence type="ECO:0000256" key="4">
    <source>
        <dbReference type="ARBA" id="ARBA00023239"/>
    </source>
</evidence>
<gene>
    <name evidence="6" type="ORF">GIB67_035028</name>
</gene>
<comment type="caution">
    <text evidence="6">The sequence shown here is derived from an EMBL/GenBank/DDBJ whole genome shotgun (WGS) entry which is preliminary data.</text>
</comment>
<dbReference type="InterPro" id="IPR008949">
    <property type="entry name" value="Isoprenoid_synthase_dom_sf"/>
</dbReference>
<organism evidence="6 7">
    <name type="scientific">Kingdonia uniflora</name>
    <dbReference type="NCBI Taxonomy" id="39325"/>
    <lineage>
        <taxon>Eukaryota</taxon>
        <taxon>Viridiplantae</taxon>
        <taxon>Streptophyta</taxon>
        <taxon>Embryophyta</taxon>
        <taxon>Tracheophyta</taxon>
        <taxon>Spermatophyta</taxon>
        <taxon>Magnoliopsida</taxon>
        <taxon>Ranunculales</taxon>
        <taxon>Circaeasteraceae</taxon>
        <taxon>Kingdonia</taxon>
    </lineage>
</organism>
<comment type="cofactor">
    <cofactor evidence="1">
        <name>Mg(2+)</name>
        <dbReference type="ChEBI" id="CHEBI:18420"/>
    </cofactor>
</comment>
<dbReference type="InterPro" id="IPR050148">
    <property type="entry name" value="Terpene_synthase-like"/>
</dbReference>
<dbReference type="GO" id="GO:0010333">
    <property type="term" value="F:terpene synthase activity"/>
    <property type="evidence" value="ECO:0007669"/>
    <property type="project" value="InterPro"/>
</dbReference>
<name>A0A7J7L1L6_9MAGN</name>
<keyword evidence="4" id="KW-0456">Lyase</keyword>
<keyword evidence="7" id="KW-1185">Reference proteome</keyword>
<dbReference type="Gene3D" id="1.10.600.10">
    <property type="entry name" value="Farnesyl Diphosphate Synthase"/>
    <property type="match status" value="1"/>
</dbReference>
<dbReference type="Pfam" id="PF03936">
    <property type="entry name" value="Terpene_synth_C"/>
    <property type="match status" value="1"/>
</dbReference>
<dbReference type="OrthoDB" id="1921927at2759"/>
<evidence type="ECO:0000313" key="6">
    <source>
        <dbReference type="EMBL" id="KAF6136469.1"/>
    </source>
</evidence>
<dbReference type="InterPro" id="IPR005630">
    <property type="entry name" value="Terpene_synthase_metal-bd"/>
</dbReference>
<feature type="domain" description="Terpene synthase metal-binding" evidence="5">
    <location>
        <begin position="1"/>
        <end position="178"/>
    </location>
</feature>
<dbReference type="SUPFAM" id="SSF48576">
    <property type="entry name" value="Terpenoid synthases"/>
    <property type="match status" value="1"/>
</dbReference>
<evidence type="ECO:0000256" key="1">
    <source>
        <dbReference type="ARBA" id="ARBA00001946"/>
    </source>
</evidence>
<accession>A0A7J7L1L6</accession>
<dbReference type="GO" id="GO:0000287">
    <property type="term" value="F:magnesium ion binding"/>
    <property type="evidence" value="ECO:0007669"/>
    <property type="project" value="InterPro"/>
</dbReference>
<reference evidence="6 7" key="1">
    <citation type="journal article" date="2020" name="IScience">
        <title>Genome Sequencing of the Endangered Kingdonia uniflora (Circaeasteraceae, Ranunculales) Reveals Potential Mechanisms of Evolutionary Specialization.</title>
        <authorList>
            <person name="Sun Y."/>
            <person name="Deng T."/>
            <person name="Zhang A."/>
            <person name="Moore M.J."/>
            <person name="Landis J.B."/>
            <person name="Lin N."/>
            <person name="Zhang H."/>
            <person name="Zhang X."/>
            <person name="Huang J."/>
            <person name="Zhang X."/>
            <person name="Sun H."/>
            <person name="Wang H."/>
        </authorList>
    </citation>
    <scope>NUCLEOTIDE SEQUENCE [LARGE SCALE GENOMIC DNA]</scope>
    <source>
        <strain evidence="6">TB1705</strain>
        <tissue evidence="6">Leaf</tissue>
    </source>
</reference>
<dbReference type="PANTHER" id="PTHR31225:SF0">
    <property type="entry name" value="S-(+)-LINALOOL SYNTHASE, CHLOROPLASTIC"/>
    <property type="match status" value="1"/>
</dbReference>
<dbReference type="EMBL" id="JACGCM010002693">
    <property type="protein sequence ID" value="KAF6136469.1"/>
    <property type="molecule type" value="Genomic_DNA"/>
</dbReference>
<keyword evidence="3" id="KW-0460">Magnesium</keyword>
<dbReference type="Proteomes" id="UP000541444">
    <property type="component" value="Unassembled WGS sequence"/>
</dbReference>
<proteinExistence type="predicted"/>
<evidence type="ECO:0000313" key="7">
    <source>
        <dbReference type="Proteomes" id="UP000541444"/>
    </source>
</evidence>
<keyword evidence="2" id="KW-0479">Metal-binding</keyword>
<protein>
    <recommendedName>
        <fullName evidence="5">Terpene synthase metal-binding domain-containing protein</fullName>
    </recommendedName>
</protein>
<evidence type="ECO:0000256" key="3">
    <source>
        <dbReference type="ARBA" id="ARBA00022842"/>
    </source>
</evidence>
<sequence>MAAVLSDPNHSKQRTELTKPISLIYIMDDIFHVHRTLDELILFTDAIKKWDINAIKHLPSYLKLFYKVIYDITDDISNMVLEEHGWDPSDSLYKSVYGGKLCDAFLVEAKWKESGKLPGAGEYLKNGVISSGVHVVFVHIFFLLGQGIIEESINLIDSGVSGLITCPATILRLWDDLGCAAIRLGTRIHELNHCSKWDKMLTNVKFT</sequence>
<dbReference type="GO" id="GO:0016114">
    <property type="term" value="P:terpenoid biosynthetic process"/>
    <property type="evidence" value="ECO:0007669"/>
    <property type="project" value="InterPro"/>
</dbReference>
<dbReference type="PANTHER" id="PTHR31225">
    <property type="entry name" value="OS04G0344100 PROTEIN-RELATED"/>
    <property type="match status" value="1"/>
</dbReference>
<dbReference type="AlphaFoldDB" id="A0A7J7L1L6"/>
<evidence type="ECO:0000256" key="2">
    <source>
        <dbReference type="ARBA" id="ARBA00022723"/>
    </source>
</evidence>
<evidence type="ECO:0000259" key="5">
    <source>
        <dbReference type="Pfam" id="PF03936"/>
    </source>
</evidence>